<keyword evidence="4" id="KW-1133">Transmembrane helix</keyword>
<keyword evidence="2" id="KW-0238">DNA-binding</keyword>
<feature type="domain" description="HTH hxlR-type" evidence="5">
    <location>
        <begin position="11"/>
        <end position="110"/>
    </location>
</feature>
<dbReference type="GO" id="GO:0003677">
    <property type="term" value="F:DNA binding"/>
    <property type="evidence" value="ECO:0007669"/>
    <property type="project" value="UniProtKB-KW"/>
</dbReference>
<dbReference type="EMBL" id="VBTY01000250">
    <property type="protein sequence ID" value="MDG3496943.1"/>
    <property type="molecule type" value="Genomic_DNA"/>
</dbReference>
<organism evidence="6 7">
    <name type="scientific">Pseudanabaena catenata USMAC16</name>
    <dbReference type="NCBI Taxonomy" id="1855837"/>
    <lineage>
        <taxon>Bacteria</taxon>
        <taxon>Bacillati</taxon>
        <taxon>Cyanobacteriota</taxon>
        <taxon>Cyanophyceae</taxon>
        <taxon>Pseudanabaenales</taxon>
        <taxon>Pseudanabaenaceae</taxon>
        <taxon>Pseudanabaena</taxon>
    </lineage>
</organism>
<dbReference type="PANTHER" id="PTHR33204">
    <property type="entry name" value="TRANSCRIPTIONAL REGULATOR, MARR FAMILY"/>
    <property type="match status" value="1"/>
</dbReference>
<keyword evidence="3" id="KW-0804">Transcription</keyword>
<evidence type="ECO:0000256" key="1">
    <source>
        <dbReference type="ARBA" id="ARBA00023015"/>
    </source>
</evidence>
<dbReference type="Proteomes" id="UP001152872">
    <property type="component" value="Unassembled WGS sequence"/>
</dbReference>
<dbReference type="AlphaFoldDB" id="A0A9X4MAM6"/>
<keyword evidence="4" id="KW-0472">Membrane</keyword>
<sequence>MAKRSREPNPCPVSILTNLLSGPWTLYILWVLSNLGPQRFGALKRQIDGISTKMLTERLRMLEQEEILYRHYEPTVPPQVTYGLTEKAKELVVILDQLNGLAQRWYGQERQTTCYPQAQNSSFTQQFSVVKNQDRKELTAEWALHSSGATTKR</sequence>
<feature type="transmembrane region" description="Helical" evidence="4">
    <location>
        <begin position="15"/>
        <end position="35"/>
    </location>
</feature>
<dbReference type="PROSITE" id="PS51118">
    <property type="entry name" value="HTH_HXLR"/>
    <property type="match status" value="1"/>
</dbReference>
<dbReference type="SUPFAM" id="SSF46785">
    <property type="entry name" value="Winged helix' DNA-binding domain"/>
    <property type="match status" value="1"/>
</dbReference>
<evidence type="ECO:0000256" key="4">
    <source>
        <dbReference type="SAM" id="Phobius"/>
    </source>
</evidence>
<reference evidence="6" key="1">
    <citation type="submission" date="2019-05" db="EMBL/GenBank/DDBJ databases">
        <title>Whole genome sequencing of Pseudanabaena catenata USMAC16.</title>
        <authorList>
            <person name="Khan Z."/>
            <person name="Omar W.M."/>
            <person name="Convey P."/>
            <person name="Merican F."/>
            <person name="Najimudin N."/>
        </authorList>
    </citation>
    <scope>NUCLEOTIDE SEQUENCE</scope>
    <source>
        <strain evidence="6">USMAC16</strain>
    </source>
</reference>
<evidence type="ECO:0000256" key="2">
    <source>
        <dbReference type="ARBA" id="ARBA00023125"/>
    </source>
</evidence>
<evidence type="ECO:0000259" key="5">
    <source>
        <dbReference type="PROSITE" id="PS51118"/>
    </source>
</evidence>
<evidence type="ECO:0000313" key="6">
    <source>
        <dbReference type="EMBL" id="MDG3496943.1"/>
    </source>
</evidence>
<keyword evidence="7" id="KW-1185">Reference proteome</keyword>
<dbReference type="RefSeq" id="WP_009629146.1">
    <property type="nucleotide sequence ID" value="NZ_VBTY01000250.1"/>
</dbReference>
<dbReference type="InterPro" id="IPR002577">
    <property type="entry name" value="HTH_HxlR"/>
</dbReference>
<protein>
    <submittedName>
        <fullName evidence="6">Helix-turn-helix domain-containing protein</fullName>
    </submittedName>
</protein>
<dbReference type="PANTHER" id="PTHR33204:SF37">
    <property type="entry name" value="HTH-TYPE TRANSCRIPTIONAL REGULATOR YODB"/>
    <property type="match status" value="1"/>
</dbReference>
<keyword evidence="4" id="KW-0812">Transmembrane</keyword>
<comment type="caution">
    <text evidence="6">The sequence shown here is derived from an EMBL/GenBank/DDBJ whole genome shotgun (WGS) entry which is preliminary data.</text>
</comment>
<keyword evidence="1" id="KW-0805">Transcription regulation</keyword>
<dbReference type="Pfam" id="PF01638">
    <property type="entry name" value="HxlR"/>
    <property type="match status" value="1"/>
</dbReference>
<dbReference type="InterPro" id="IPR036390">
    <property type="entry name" value="WH_DNA-bd_sf"/>
</dbReference>
<dbReference type="Gene3D" id="1.10.10.10">
    <property type="entry name" value="Winged helix-like DNA-binding domain superfamily/Winged helix DNA-binding domain"/>
    <property type="match status" value="1"/>
</dbReference>
<dbReference type="InterPro" id="IPR036388">
    <property type="entry name" value="WH-like_DNA-bd_sf"/>
</dbReference>
<accession>A0A9X4MAM6</accession>
<gene>
    <name evidence="6" type="ORF">FEV09_20595</name>
</gene>
<name>A0A9X4MAM6_9CYAN</name>
<evidence type="ECO:0000256" key="3">
    <source>
        <dbReference type="ARBA" id="ARBA00023163"/>
    </source>
</evidence>
<proteinExistence type="predicted"/>
<evidence type="ECO:0000313" key="7">
    <source>
        <dbReference type="Proteomes" id="UP001152872"/>
    </source>
</evidence>